<proteinExistence type="predicted"/>
<dbReference type="GO" id="GO:0003676">
    <property type="term" value="F:nucleic acid binding"/>
    <property type="evidence" value="ECO:0007669"/>
    <property type="project" value="InterPro"/>
</dbReference>
<dbReference type="Gene3D" id="1.10.3210.10">
    <property type="entry name" value="Hypothetical protein af1432"/>
    <property type="match status" value="1"/>
</dbReference>
<keyword evidence="5" id="KW-1185">Reference proteome</keyword>
<dbReference type="CDD" id="cd04492">
    <property type="entry name" value="YhaM_OBF_like"/>
    <property type="match status" value="1"/>
</dbReference>
<dbReference type="Gene3D" id="2.40.50.140">
    <property type="entry name" value="Nucleic acid-binding proteins"/>
    <property type="match status" value="1"/>
</dbReference>
<dbReference type="EMBL" id="FUYA01000001">
    <property type="protein sequence ID" value="SKA63604.1"/>
    <property type="molecule type" value="Genomic_DNA"/>
</dbReference>
<dbReference type="AlphaFoldDB" id="A0A1T4VF43"/>
<evidence type="ECO:0000256" key="1">
    <source>
        <dbReference type="ARBA" id="ARBA00022801"/>
    </source>
</evidence>
<sequence>MIRKQTFVRDLAPGRNIDDVFVVVEARQAQAKNGPFWALTLGDNSGEVPARIFYPMSQSYPQLSSGTALRVMGQVQTYRDEPQIIVDSVQELDPAAEGLRLGDFVPSSKREPEDMLADIERLCKKHLGYRPWRTLCRKVLTDPQIKPKIIAAPGAVSMHHAYAGGLIEHTLGVCRLCMAYADLYPHLDRQVLLAGAIFHDLGKAWEYSAGLARERTDIGKLLGHIQIGLQKLEPFLERATDLDDDLKTHLRHLILSHHGALEFGSPTLPQTAEALALHFADNMDAKMNTIEVATEDIAAGETGWSQYLRALSRSVYQPRHTPAPRPDNEKEEANQLCLLPLKG</sequence>
<dbReference type="Pfam" id="PF01336">
    <property type="entry name" value="tRNA_anti-codon"/>
    <property type="match status" value="1"/>
</dbReference>
<dbReference type="OrthoDB" id="9778453at2"/>
<feature type="domain" description="HD" evidence="3">
    <location>
        <begin position="166"/>
        <end position="286"/>
    </location>
</feature>
<name>A0A1T4VF43_9BACT</name>
<dbReference type="CDD" id="cd00077">
    <property type="entry name" value="HDc"/>
    <property type="match status" value="1"/>
</dbReference>
<keyword evidence="1" id="KW-0378">Hydrolase</keyword>
<dbReference type="InterPro" id="IPR006675">
    <property type="entry name" value="HDIG_dom"/>
</dbReference>
<dbReference type="PANTHER" id="PTHR37294">
    <property type="entry name" value="3'-5' EXORIBONUCLEASE YHAM"/>
    <property type="match status" value="1"/>
</dbReference>
<evidence type="ECO:0000256" key="2">
    <source>
        <dbReference type="SAM" id="MobiDB-lite"/>
    </source>
</evidence>
<dbReference type="InterPro" id="IPR012340">
    <property type="entry name" value="NA-bd_OB-fold"/>
</dbReference>
<dbReference type="InterPro" id="IPR050798">
    <property type="entry name" value="YhaM_exoribonuc/phosphodiest"/>
</dbReference>
<dbReference type="PANTHER" id="PTHR37294:SF1">
    <property type="entry name" value="3'-5' EXORIBONUCLEASE YHAM"/>
    <property type="match status" value="1"/>
</dbReference>
<dbReference type="PROSITE" id="PS51831">
    <property type="entry name" value="HD"/>
    <property type="match status" value="1"/>
</dbReference>
<organism evidence="4 5">
    <name type="scientific">Desulfobaculum bizertense DSM 18034</name>
    <dbReference type="NCBI Taxonomy" id="1121442"/>
    <lineage>
        <taxon>Bacteria</taxon>
        <taxon>Pseudomonadati</taxon>
        <taxon>Thermodesulfobacteriota</taxon>
        <taxon>Desulfovibrionia</taxon>
        <taxon>Desulfovibrionales</taxon>
        <taxon>Desulfovibrionaceae</taxon>
        <taxon>Desulfobaculum</taxon>
    </lineage>
</organism>
<evidence type="ECO:0000313" key="4">
    <source>
        <dbReference type="EMBL" id="SKA63604.1"/>
    </source>
</evidence>
<dbReference type="Proteomes" id="UP000189733">
    <property type="component" value="Unassembled WGS sequence"/>
</dbReference>
<reference evidence="4 5" key="1">
    <citation type="submission" date="2017-02" db="EMBL/GenBank/DDBJ databases">
        <authorList>
            <person name="Peterson S.W."/>
        </authorList>
    </citation>
    <scope>NUCLEOTIDE SEQUENCE [LARGE SCALE GENOMIC DNA]</scope>
    <source>
        <strain evidence="4 5">DSM 18034</strain>
    </source>
</reference>
<dbReference type="GO" id="GO:0016787">
    <property type="term" value="F:hydrolase activity"/>
    <property type="evidence" value="ECO:0007669"/>
    <property type="project" value="UniProtKB-KW"/>
</dbReference>
<dbReference type="InterPro" id="IPR004365">
    <property type="entry name" value="NA-bd_OB_tRNA"/>
</dbReference>
<dbReference type="InterPro" id="IPR006674">
    <property type="entry name" value="HD_domain"/>
</dbReference>
<dbReference type="GO" id="GO:0031125">
    <property type="term" value="P:rRNA 3'-end processing"/>
    <property type="evidence" value="ECO:0007669"/>
    <property type="project" value="TreeGrafter"/>
</dbReference>
<evidence type="ECO:0000313" key="5">
    <source>
        <dbReference type="Proteomes" id="UP000189733"/>
    </source>
</evidence>
<dbReference type="NCBIfam" id="TIGR00277">
    <property type="entry name" value="HDIG"/>
    <property type="match status" value="1"/>
</dbReference>
<gene>
    <name evidence="4" type="ORF">SAMN02745702_00179</name>
</gene>
<dbReference type="SMART" id="SM00471">
    <property type="entry name" value="HDc"/>
    <property type="match status" value="1"/>
</dbReference>
<dbReference type="STRING" id="1121442.SAMN02745702_00179"/>
<dbReference type="RefSeq" id="WP_078683504.1">
    <property type="nucleotide sequence ID" value="NZ_FUYA01000001.1"/>
</dbReference>
<accession>A0A1T4VF43</accession>
<dbReference type="SUPFAM" id="SSF109604">
    <property type="entry name" value="HD-domain/PDEase-like"/>
    <property type="match status" value="1"/>
</dbReference>
<feature type="region of interest" description="Disordered" evidence="2">
    <location>
        <begin position="318"/>
        <end position="343"/>
    </location>
</feature>
<evidence type="ECO:0000259" key="3">
    <source>
        <dbReference type="PROSITE" id="PS51831"/>
    </source>
</evidence>
<dbReference type="InterPro" id="IPR003607">
    <property type="entry name" value="HD/PDEase_dom"/>
</dbReference>
<dbReference type="Pfam" id="PF01966">
    <property type="entry name" value="HD"/>
    <property type="match status" value="1"/>
</dbReference>
<protein>
    <submittedName>
        <fullName evidence="4">3'-5' exoribonuclease</fullName>
    </submittedName>
</protein>